<accession>A0ABT0L1V9</accession>
<evidence type="ECO:0000256" key="1">
    <source>
        <dbReference type="SAM" id="SignalP"/>
    </source>
</evidence>
<protein>
    <submittedName>
        <fullName evidence="3">PepSY domain-containing protein</fullName>
    </submittedName>
</protein>
<gene>
    <name evidence="3" type="ORF">L2689_10650</name>
</gene>
<sequence length="118" mass="12357">MNRASLKSVILSASLMCSLCSIILPSTAQSSSAAASMAVFPFNGLQHPGPQKQKQQNLVIKSAQQASSRAQSQYGGKVLRVQSSQVNGNPGYQVKLLSNDGVVFYASVNAVTGAVSRN</sequence>
<feature type="chain" id="PRO_5045562106" evidence="1">
    <location>
        <begin position="29"/>
        <end position="118"/>
    </location>
</feature>
<dbReference type="Gene3D" id="3.10.450.40">
    <property type="match status" value="1"/>
</dbReference>
<dbReference type="Proteomes" id="UP001203212">
    <property type="component" value="Unassembled WGS sequence"/>
</dbReference>
<comment type="caution">
    <text evidence="3">The sequence shown here is derived from an EMBL/GenBank/DDBJ whole genome shotgun (WGS) entry which is preliminary data.</text>
</comment>
<proteinExistence type="predicted"/>
<evidence type="ECO:0000313" key="3">
    <source>
        <dbReference type="EMBL" id="MCL1117699.1"/>
    </source>
</evidence>
<dbReference type="EMBL" id="JAKILK010000005">
    <property type="protein sequence ID" value="MCL1117699.1"/>
    <property type="molecule type" value="Genomic_DNA"/>
</dbReference>
<dbReference type="Pfam" id="PF03413">
    <property type="entry name" value="PepSY"/>
    <property type="match status" value="1"/>
</dbReference>
<feature type="domain" description="PepSY" evidence="2">
    <location>
        <begin position="62"/>
        <end position="115"/>
    </location>
</feature>
<evidence type="ECO:0000313" key="4">
    <source>
        <dbReference type="Proteomes" id="UP001203212"/>
    </source>
</evidence>
<name>A0ABT0L1V9_9GAMM</name>
<dbReference type="InterPro" id="IPR025711">
    <property type="entry name" value="PepSY"/>
</dbReference>
<organism evidence="3 4">
    <name type="scientific">Shewanella aestuarii</name>
    <dbReference type="NCBI Taxonomy" id="1028752"/>
    <lineage>
        <taxon>Bacteria</taxon>
        <taxon>Pseudomonadati</taxon>
        <taxon>Pseudomonadota</taxon>
        <taxon>Gammaproteobacteria</taxon>
        <taxon>Alteromonadales</taxon>
        <taxon>Shewanellaceae</taxon>
        <taxon>Shewanella</taxon>
    </lineage>
</organism>
<dbReference type="RefSeq" id="WP_229778258.1">
    <property type="nucleotide sequence ID" value="NZ_BMOT01000005.1"/>
</dbReference>
<feature type="signal peptide" evidence="1">
    <location>
        <begin position="1"/>
        <end position="28"/>
    </location>
</feature>
<keyword evidence="4" id="KW-1185">Reference proteome</keyword>
<evidence type="ECO:0000259" key="2">
    <source>
        <dbReference type="Pfam" id="PF03413"/>
    </source>
</evidence>
<reference evidence="3 4" key="1">
    <citation type="submission" date="2022-01" db="EMBL/GenBank/DDBJ databases">
        <title>Whole genome-based taxonomy of the Shewanellaceae.</title>
        <authorList>
            <person name="Martin-Rodriguez A.J."/>
        </authorList>
    </citation>
    <scope>NUCLEOTIDE SEQUENCE [LARGE SCALE GENOMIC DNA]</scope>
    <source>
        <strain evidence="3 4">JCM 17801</strain>
    </source>
</reference>
<keyword evidence="1" id="KW-0732">Signal</keyword>